<dbReference type="EMBL" id="JAPJZH010000022">
    <property type="protein sequence ID" value="MDA4848351.1"/>
    <property type="molecule type" value="Genomic_DNA"/>
</dbReference>
<evidence type="ECO:0000259" key="1">
    <source>
        <dbReference type="Pfam" id="PF24705"/>
    </source>
</evidence>
<comment type="caution">
    <text evidence="2">The sequence shown here is derived from an EMBL/GenBank/DDBJ whole genome shotgun (WGS) entry which is preliminary data.</text>
</comment>
<gene>
    <name evidence="2" type="ORF">OOZ53_23540</name>
</gene>
<name>A0ABT4VUH5_9HYPH</name>
<proteinExistence type="predicted"/>
<accession>A0ABT4VUH5</accession>
<reference evidence="2" key="1">
    <citation type="submission" date="2022-11" db="EMBL/GenBank/DDBJ databases">
        <title>Hoeflea poritis sp. nov., isolated from scleractinian coral Porites lutea.</title>
        <authorList>
            <person name="Zhang G."/>
            <person name="Wei Q."/>
            <person name="Cai L."/>
        </authorList>
    </citation>
    <scope>NUCLEOTIDE SEQUENCE</scope>
    <source>
        <strain evidence="2">E7-10</strain>
    </source>
</reference>
<keyword evidence="3" id="KW-1185">Reference proteome</keyword>
<evidence type="ECO:0000313" key="3">
    <source>
        <dbReference type="Proteomes" id="UP001148313"/>
    </source>
</evidence>
<sequence length="121" mass="13257">MTSRSQLNGYELSLLRKIVTAIAQGDFTALLGMRNVDCDGSSILSIASTMDEYGATAFALPNENFADRIDVGEFMDGRGLFVEVELLTANGMVDPADYIVLVFEVLRDGTESRVGVHYAYY</sequence>
<organism evidence="2 3">
    <name type="scientific">Hoeflea poritis</name>
    <dbReference type="NCBI Taxonomy" id="2993659"/>
    <lineage>
        <taxon>Bacteria</taxon>
        <taxon>Pseudomonadati</taxon>
        <taxon>Pseudomonadota</taxon>
        <taxon>Alphaproteobacteria</taxon>
        <taxon>Hyphomicrobiales</taxon>
        <taxon>Rhizobiaceae</taxon>
        <taxon>Hoeflea</taxon>
    </lineage>
</organism>
<dbReference type="InterPro" id="IPR056085">
    <property type="entry name" value="DUF7668"/>
</dbReference>
<dbReference type="Pfam" id="PF24705">
    <property type="entry name" value="DUF7668"/>
    <property type="match status" value="1"/>
</dbReference>
<dbReference type="RefSeq" id="WP_271092212.1">
    <property type="nucleotide sequence ID" value="NZ_JAPJZH010000022.1"/>
</dbReference>
<dbReference type="Proteomes" id="UP001148313">
    <property type="component" value="Unassembled WGS sequence"/>
</dbReference>
<protein>
    <recommendedName>
        <fullName evidence="1">DUF7668 domain-containing protein</fullName>
    </recommendedName>
</protein>
<evidence type="ECO:0000313" key="2">
    <source>
        <dbReference type="EMBL" id="MDA4848351.1"/>
    </source>
</evidence>
<feature type="domain" description="DUF7668" evidence="1">
    <location>
        <begin position="19"/>
        <end position="92"/>
    </location>
</feature>